<feature type="domain" description="Calcineurin-like phosphoesterase" evidence="7">
    <location>
        <begin position="33"/>
        <end position="230"/>
    </location>
</feature>
<evidence type="ECO:0000256" key="2">
    <source>
        <dbReference type="ARBA" id="ARBA00022519"/>
    </source>
</evidence>
<evidence type="ECO:0000313" key="9">
    <source>
        <dbReference type="Proteomes" id="UP001139193"/>
    </source>
</evidence>
<comment type="caution">
    <text evidence="8">The sequence shown here is derived from an EMBL/GenBank/DDBJ whole genome shotgun (WGS) entry which is preliminary data.</text>
</comment>
<dbReference type="InterPro" id="IPR004843">
    <property type="entry name" value="Calcineurin-like_PHP"/>
</dbReference>
<dbReference type="InterPro" id="IPR043461">
    <property type="entry name" value="LpxH-like"/>
</dbReference>
<protein>
    <submittedName>
        <fullName evidence="8">UDP-2,3-diacylglucosamine diphosphatase</fullName>
    </submittedName>
</protein>
<dbReference type="PANTHER" id="PTHR34990">
    <property type="entry name" value="UDP-2,3-DIACYLGLUCOSAMINE HYDROLASE-RELATED"/>
    <property type="match status" value="1"/>
</dbReference>
<name>A0A9X1VEN8_9BACT</name>
<dbReference type="Gene3D" id="3.60.21.10">
    <property type="match status" value="1"/>
</dbReference>
<dbReference type="Proteomes" id="UP001139193">
    <property type="component" value="Unassembled WGS sequence"/>
</dbReference>
<proteinExistence type="predicted"/>
<keyword evidence="1" id="KW-1003">Cell membrane</keyword>
<evidence type="ECO:0000256" key="6">
    <source>
        <dbReference type="SAM" id="MobiDB-lite"/>
    </source>
</evidence>
<keyword evidence="5" id="KW-0464">Manganese</keyword>
<dbReference type="PANTHER" id="PTHR34990:SF2">
    <property type="entry name" value="BLL8164 PROTEIN"/>
    <property type="match status" value="1"/>
</dbReference>
<dbReference type="GO" id="GO:0008758">
    <property type="term" value="F:UDP-2,3-diacylglucosamine hydrolase activity"/>
    <property type="evidence" value="ECO:0007669"/>
    <property type="project" value="TreeGrafter"/>
</dbReference>
<dbReference type="GO" id="GO:0016020">
    <property type="term" value="C:membrane"/>
    <property type="evidence" value="ECO:0007669"/>
    <property type="project" value="GOC"/>
</dbReference>
<evidence type="ECO:0000259" key="7">
    <source>
        <dbReference type="Pfam" id="PF00149"/>
    </source>
</evidence>
<accession>A0A9X1VEN8</accession>
<evidence type="ECO:0000313" key="8">
    <source>
        <dbReference type="EMBL" id="MCI1187317.1"/>
    </source>
</evidence>
<keyword evidence="4" id="KW-0472">Membrane</keyword>
<dbReference type="EMBL" id="JALBGC010000002">
    <property type="protein sequence ID" value="MCI1187317.1"/>
    <property type="molecule type" value="Genomic_DNA"/>
</dbReference>
<dbReference type="GO" id="GO:0009245">
    <property type="term" value="P:lipid A biosynthetic process"/>
    <property type="evidence" value="ECO:0007669"/>
    <property type="project" value="TreeGrafter"/>
</dbReference>
<dbReference type="InterPro" id="IPR029052">
    <property type="entry name" value="Metallo-depent_PP-like"/>
</dbReference>
<dbReference type="AlphaFoldDB" id="A0A9X1VEN8"/>
<dbReference type="GO" id="GO:0046872">
    <property type="term" value="F:metal ion binding"/>
    <property type="evidence" value="ECO:0007669"/>
    <property type="project" value="UniProtKB-KW"/>
</dbReference>
<feature type="region of interest" description="Disordered" evidence="6">
    <location>
        <begin position="1"/>
        <end position="27"/>
    </location>
</feature>
<keyword evidence="2" id="KW-0997">Cell inner membrane</keyword>
<gene>
    <name evidence="8" type="ORF">MON38_07780</name>
</gene>
<dbReference type="SUPFAM" id="SSF56300">
    <property type="entry name" value="Metallo-dependent phosphatases"/>
    <property type="match status" value="1"/>
</dbReference>
<organism evidence="8 9">
    <name type="scientific">Hymenobacter cyanobacteriorum</name>
    <dbReference type="NCBI Taxonomy" id="2926463"/>
    <lineage>
        <taxon>Bacteria</taxon>
        <taxon>Pseudomonadati</taxon>
        <taxon>Bacteroidota</taxon>
        <taxon>Cytophagia</taxon>
        <taxon>Cytophagales</taxon>
        <taxon>Hymenobacteraceae</taxon>
        <taxon>Hymenobacter</taxon>
    </lineage>
</organism>
<sequence>MNVGLANVSDSLNSQTPGTTGQPKARRKRRVQVAVISDVHLGTYGCHATELLRYLKSIRPQVLVLNGDIVDIWQFSKNYWPPAHMRVVRYLAGLAAKGVKIHYLTGNHDELLRKFAGLKLGHFRLDNKLVLDLPHGRTWLFHGDVFDVTMQHSRWLARLGGHGYDLLILINRFVNYALAKLGRPRVALSKLVKERVKSAVSAVSNFEETAAAIAADEGYRYVACGHIHQPEIKPLTTEKGEVIYLNSGDWVENLTALEYTAEAGWQLYYYNDDPAMQHPAEPEATDAAEMLADANPAVLLEGLLAEFKLKA</sequence>
<keyword evidence="3" id="KW-0479">Metal-binding</keyword>
<keyword evidence="9" id="KW-1185">Reference proteome</keyword>
<reference evidence="8" key="1">
    <citation type="submission" date="2022-03" db="EMBL/GenBank/DDBJ databases">
        <title>Bacterial whole genome sequence for Hymenobacter sp. DH14.</title>
        <authorList>
            <person name="Le V."/>
        </authorList>
    </citation>
    <scope>NUCLEOTIDE SEQUENCE</scope>
    <source>
        <strain evidence="8">DH14</strain>
    </source>
</reference>
<evidence type="ECO:0000256" key="4">
    <source>
        <dbReference type="ARBA" id="ARBA00023136"/>
    </source>
</evidence>
<feature type="compositionally biased region" description="Polar residues" evidence="6">
    <location>
        <begin position="8"/>
        <end position="22"/>
    </location>
</feature>
<dbReference type="CDD" id="cd07398">
    <property type="entry name" value="MPP_YbbF-LpxH"/>
    <property type="match status" value="1"/>
</dbReference>
<evidence type="ECO:0000256" key="5">
    <source>
        <dbReference type="ARBA" id="ARBA00023211"/>
    </source>
</evidence>
<dbReference type="Pfam" id="PF00149">
    <property type="entry name" value="Metallophos"/>
    <property type="match status" value="1"/>
</dbReference>
<dbReference type="RefSeq" id="WP_241935593.1">
    <property type="nucleotide sequence ID" value="NZ_JALBGC010000002.1"/>
</dbReference>
<evidence type="ECO:0000256" key="3">
    <source>
        <dbReference type="ARBA" id="ARBA00022723"/>
    </source>
</evidence>
<evidence type="ECO:0000256" key="1">
    <source>
        <dbReference type="ARBA" id="ARBA00022475"/>
    </source>
</evidence>